<keyword evidence="2" id="KW-0560">Oxidoreductase</keyword>
<accession>O05111</accession>
<reference evidence="2" key="1">
    <citation type="journal article" date="1999" name="Microbiology">
        <title>Role of multiple gene copies in particulate methane monooxygenase activity in the methane-oxidizing bacterium Methylococcus capsulatus Bath.</title>
        <authorList>
            <person name="Stolyar S."/>
            <person name="Costello A.M."/>
            <person name="Peeples T.L."/>
            <person name="Lidstrom M.E."/>
        </authorList>
    </citation>
    <scope>NUCLEOTIDE SEQUENCE</scope>
    <source>
        <strain evidence="2">Bath</strain>
    </source>
</reference>
<feature type="binding site" evidence="3">
    <location>
        <position position="156"/>
    </location>
    <ligand>
        <name>Zn(2+)</name>
        <dbReference type="ChEBI" id="CHEBI:29105"/>
    </ligand>
</feature>
<feature type="transmembrane region" description="Helical" evidence="1">
    <location>
        <begin position="50"/>
        <end position="68"/>
    </location>
</feature>
<dbReference type="FunFam" id="1.20.1050.50:FF:000001">
    <property type="entry name" value="Ammonia monooxygenase/methane monooxygenase, subunit C family protein"/>
    <property type="match status" value="1"/>
</dbReference>
<organism evidence="2">
    <name type="scientific">Methylococcus capsulatus</name>
    <dbReference type="NCBI Taxonomy" id="414"/>
    <lineage>
        <taxon>Bacteria</taxon>
        <taxon>Pseudomonadati</taxon>
        <taxon>Pseudomonadota</taxon>
        <taxon>Gammaproteobacteria</taxon>
        <taxon>Methylococcales</taxon>
        <taxon>Methylococcaceae</taxon>
        <taxon>Methylococcus</taxon>
    </lineage>
</organism>
<dbReference type="SMR" id="O05111"/>
<reference evidence="2" key="2">
    <citation type="journal article" date="2001" name="J. Bacteriol.">
        <title>Expression of individual copies of Methylococcus capsulatus bath particulate methane monooxygenase genes.</title>
        <authorList>
            <person name="Stolyar S."/>
            <person name="Franke M."/>
            <person name="Lidstrom M.E."/>
        </authorList>
    </citation>
    <scope>NUCLEOTIDE SEQUENCE</scope>
    <source>
        <strain evidence="2">Bath</strain>
    </source>
</reference>
<keyword evidence="3" id="KW-0479">Metal-binding</keyword>
<feature type="transmembrane region" description="Helical" evidence="1">
    <location>
        <begin position="132"/>
        <end position="153"/>
    </location>
</feature>
<dbReference type="PDB" id="7YZY">
    <property type="method" value="EM"/>
    <property type="resolution" value="4.80 A"/>
    <property type="chains" value="C/G/K=1-289"/>
</dbReference>
<dbReference type="EMBL" id="U94337">
    <property type="protein sequence ID" value="AAB51064.1"/>
    <property type="molecule type" value="Genomic_DNA"/>
</dbReference>
<name>O05111_METCP</name>
<feature type="transmembrane region" description="Helical" evidence="1">
    <location>
        <begin position="207"/>
        <end position="226"/>
    </location>
</feature>
<dbReference type="PDB" id="1YEW">
    <property type="method" value="X-ray"/>
    <property type="resolution" value="2.80 A"/>
    <property type="chains" value="C/G/K=1-289"/>
</dbReference>
<dbReference type="Pfam" id="PF04896">
    <property type="entry name" value="AmoC"/>
    <property type="match status" value="1"/>
</dbReference>
<gene>
    <name evidence="2" type="primary">pmoC2</name>
</gene>
<dbReference type="AlphaFoldDB" id="O05111"/>
<dbReference type="EvolutionaryTrace" id="O05111"/>
<dbReference type="NCBIfam" id="TIGR03078">
    <property type="entry name" value="CH4_NH3mon_ox_C"/>
    <property type="match status" value="1"/>
</dbReference>
<feature type="transmembrane region" description="Helical" evidence="1">
    <location>
        <begin position="173"/>
        <end position="195"/>
    </location>
</feature>
<keyword evidence="1" id="KW-1133">Transmembrane helix</keyword>
<proteinExistence type="evidence at protein level"/>
<dbReference type="Gene3D" id="1.20.1050.50">
    <property type="entry name" value="Particulate methane monooxygenase subunit c2. Chain: C"/>
    <property type="match status" value="1"/>
</dbReference>
<feature type="binding site" evidence="3">
    <location>
        <position position="173"/>
    </location>
    <ligand>
        <name>Zn(2+)</name>
        <dbReference type="ChEBI" id="CHEBI:29105"/>
    </ligand>
</feature>
<feature type="binding site" evidence="3">
    <location>
        <position position="160"/>
    </location>
    <ligand>
        <name>Zn(2+)</name>
        <dbReference type="ChEBI" id="CHEBI:29105"/>
    </ligand>
</feature>
<dbReference type="GO" id="GO:0046872">
    <property type="term" value="F:metal ion binding"/>
    <property type="evidence" value="ECO:0007669"/>
    <property type="project" value="UniProtKB-KW"/>
</dbReference>
<keyword evidence="1" id="KW-0812">Transmembrane</keyword>
<keyword evidence="2" id="KW-0503">Monooxygenase</keyword>
<dbReference type="EMDB" id="EMD-14399"/>
<keyword evidence="3 4" id="KW-0002">3D-structure</keyword>
<dbReference type="CDD" id="cd19412">
    <property type="entry name" value="pMMO-AMO_C"/>
    <property type="match status" value="1"/>
</dbReference>
<feature type="transmembrane region" description="Helical" evidence="1">
    <location>
        <begin position="88"/>
        <end position="111"/>
    </location>
</feature>
<evidence type="ECO:0007829" key="4">
    <source>
        <dbReference type="PDB" id="7YZY"/>
    </source>
</evidence>
<protein>
    <submittedName>
        <fullName evidence="2">Methane monooxygenase subunit C2</fullName>
    </submittedName>
</protein>
<evidence type="ECO:0007829" key="3">
    <source>
        <dbReference type="PDB" id="1YEW"/>
    </source>
</evidence>
<dbReference type="InterPro" id="IPR023349">
    <property type="entry name" value="NH3_CH4_mOase_C_sf"/>
</dbReference>
<dbReference type="PDBsum" id="1YEW"/>
<reference evidence="3" key="3">
    <citation type="journal article" date="2005" name="Nature">
        <title>Crystal structure of a membrane-bound metalloenzyme that catalyses the biological oxidation of methane.</title>
        <authorList>
            <person name="Lieberman R.L."/>
            <person name="Rosenzweig A.C."/>
        </authorList>
    </citation>
    <scope>X-RAY CRYSTALLOGRAPHY (2.80 ANGSTROMS) IN COMPLEX WITH ZN(2+)</scope>
</reference>
<dbReference type="GO" id="GO:0004497">
    <property type="term" value="F:monooxygenase activity"/>
    <property type="evidence" value="ECO:0007669"/>
    <property type="project" value="UniProtKB-KW"/>
</dbReference>
<evidence type="ECO:0000256" key="1">
    <source>
        <dbReference type="SAM" id="Phobius"/>
    </source>
</evidence>
<evidence type="ECO:0000313" key="2">
    <source>
        <dbReference type="EMBL" id="AAB51064.1"/>
    </source>
</evidence>
<keyword evidence="3" id="KW-0862">Zinc</keyword>
<dbReference type="NCBIfam" id="NF041641">
    <property type="entry name" value="AmoC_BACT"/>
    <property type="match status" value="1"/>
</dbReference>
<sequence>MHETKQGGEKRFTGAICRCSHRYNSMEVKMAATTIGGAAAAEAPLLDKKWLTFALAIYTVFYLWVRWYEGVYGWSAGLDSFAPEFETYWMNFLYTEIVLEIVTASILWGYLWKTRDRNLAALTPREELRRNFTHLVWLVAYAWAIYWGASYFTEQDGTWHQTIVRDTDFTPSHIIEFYLSYPIYIITGFAAFIYAKTRLPFFAKGISLPYLVLVVGPFMILPNVGLNEWGHTFWFMEELFVAPLHYGFVIFGWLALAVMGTLTQTFYSFAQGGLGQSLCEAVDEGLIAK</sequence>
<dbReference type="InterPro" id="IPR006980">
    <property type="entry name" value="NH3_CH4_mOase_C"/>
</dbReference>
<keyword evidence="1" id="KW-0472">Membrane</keyword>
<feature type="transmembrane region" description="Helical" evidence="1">
    <location>
        <begin position="246"/>
        <end position="267"/>
    </location>
</feature>
<reference evidence="4" key="4">
    <citation type="journal article" date="2022" name="Nat. Commun.">
        <title>Structure and activity of particulate methane monooxygenase arrays in methanotrophs.</title>
        <authorList>
            <person name="Zhu Y."/>
            <person name="Koo C.W."/>
            <person name="Cassidy C.K."/>
            <person name="Spink M.C."/>
            <person name="Ni T."/>
            <person name="Zanetti-Domingues L.C."/>
            <person name="Bateman B."/>
            <person name="Martin-Fernandez M.L."/>
            <person name="Shen J."/>
            <person name="Sheng Y."/>
            <person name="Song Y."/>
            <person name="Yang Z."/>
            <person name="Rosenzweig A.C."/>
            <person name="Zhang P."/>
        </authorList>
    </citation>
    <scope>STRUCTURE BY ELECTRON MICROSCOPY (4.80 ANGSTROMS)</scope>
</reference>